<dbReference type="KEGG" id="hbs:IPV69_19195"/>
<gene>
    <name evidence="2" type="ORF">IPV69_19195</name>
</gene>
<keyword evidence="1" id="KW-0812">Transmembrane</keyword>
<organism evidence="2 3">
    <name type="scientific">Humisphaera borealis</name>
    <dbReference type="NCBI Taxonomy" id="2807512"/>
    <lineage>
        <taxon>Bacteria</taxon>
        <taxon>Pseudomonadati</taxon>
        <taxon>Planctomycetota</taxon>
        <taxon>Phycisphaerae</taxon>
        <taxon>Tepidisphaerales</taxon>
        <taxon>Tepidisphaeraceae</taxon>
        <taxon>Humisphaera</taxon>
    </lineage>
</organism>
<keyword evidence="3" id="KW-1185">Reference proteome</keyword>
<keyword evidence="1" id="KW-0472">Membrane</keyword>
<proteinExistence type="predicted"/>
<dbReference type="AlphaFoldDB" id="A0A7M2WS74"/>
<feature type="transmembrane region" description="Helical" evidence="1">
    <location>
        <begin position="77"/>
        <end position="99"/>
    </location>
</feature>
<evidence type="ECO:0000313" key="3">
    <source>
        <dbReference type="Proteomes" id="UP000593765"/>
    </source>
</evidence>
<keyword evidence="1" id="KW-1133">Transmembrane helix</keyword>
<evidence type="ECO:0000256" key="1">
    <source>
        <dbReference type="SAM" id="Phobius"/>
    </source>
</evidence>
<dbReference type="Proteomes" id="UP000593765">
    <property type="component" value="Chromosome"/>
</dbReference>
<protein>
    <submittedName>
        <fullName evidence="2">Uncharacterized protein</fullName>
    </submittedName>
</protein>
<sequence length="314" mass="34605">MNPDDSREWHRLFSDALSDQLSDADRSRLAAVLKSSAEARQLWFLYNDNECSLAELKRPHVLEVRKPGRSWFSLHPLATAAAGLILGVFCTSVVLAYVLPAAQQTVRILDAGFEDIPSPQALGVPRSCGQWSGDSAEIVGAHHGVTPHGGTKMWRFLRADNTLPPEAQASYVGEAIHVIDLKPLRRADVKAGSQIEISAWFAAGPTASDHRYHWNIKAAAFEGNASEAPELWGKWNETSTSLAQREVPAEKPGQWQQLRVTMLLPPNADFLVFECAVVQRLPQINLGVAEFPAHYVDDVRVRVLPPTHNTQAAE</sequence>
<name>A0A7M2WS74_9BACT</name>
<reference evidence="2 3" key="1">
    <citation type="submission" date="2020-10" db="EMBL/GenBank/DDBJ databases">
        <title>Wide distribution of Phycisphaera-like planctomycetes from WD2101 soil group in peatlands and genome analysis of the first cultivated representative.</title>
        <authorList>
            <person name="Dedysh S.N."/>
            <person name="Beletsky A.V."/>
            <person name="Ivanova A."/>
            <person name="Kulichevskaya I.S."/>
            <person name="Suzina N.E."/>
            <person name="Philippov D.A."/>
            <person name="Rakitin A.L."/>
            <person name="Mardanov A.V."/>
            <person name="Ravin N.V."/>
        </authorList>
    </citation>
    <scope>NUCLEOTIDE SEQUENCE [LARGE SCALE GENOMIC DNA]</scope>
    <source>
        <strain evidence="2 3">M1803</strain>
    </source>
</reference>
<dbReference type="RefSeq" id="WP_206291337.1">
    <property type="nucleotide sequence ID" value="NZ_CP063458.1"/>
</dbReference>
<dbReference type="EMBL" id="CP063458">
    <property type="protein sequence ID" value="QOV88358.1"/>
    <property type="molecule type" value="Genomic_DNA"/>
</dbReference>
<evidence type="ECO:0000313" key="2">
    <source>
        <dbReference type="EMBL" id="QOV88358.1"/>
    </source>
</evidence>
<accession>A0A7M2WS74</accession>